<dbReference type="PANTHER" id="PTHR43861:SF1">
    <property type="entry name" value="TRANS-ACONITATE 2-METHYLTRANSFERASE"/>
    <property type="match status" value="1"/>
</dbReference>
<dbReference type="Pfam" id="PF13489">
    <property type="entry name" value="Methyltransf_23"/>
    <property type="match status" value="1"/>
</dbReference>
<gene>
    <name evidence="1" type="ORF">A2936_02065</name>
</gene>
<sequence>MHHQLFYKRLVKFYDLIYANKNYEREARFVRDLVLKYKKSKGRDLLEVACGTGRYLQYLRRWFQCFGVDKNPMMLKISRLNAPNVPTEQADMITLKLNKKFDAIVCLFSSIGYVKNYANLEKTIRNFARHLKPGGVVIIEPWISKGKFIVGSPHLETFSGKDLKIARASVAKRRGDISIIDFHFLIAERGKTVGHFADRHELGMFDKNKVLKIMQHAGLKAKTVQSHFKSKRGLYVGVNPVRELARGIRLRARMGELHSAPPRRDGAFSNGVKK</sequence>
<dbReference type="PANTHER" id="PTHR43861">
    <property type="entry name" value="TRANS-ACONITATE 2-METHYLTRANSFERASE-RELATED"/>
    <property type="match status" value="1"/>
</dbReference>
<evidence type="ECO:0000313" key="2">
    <source>
        <dbReference type="Proteomes" id="UP000176846"/>
    </source>
</evidence>
<dbReference type="AlphaFoldDB" id="A0A1F7UXL8"/>
<dbReference type="EMBL" id="MGEK01000021">
    <property type="protein sequence ID" value="OGL82468.1"/>
    <property type="molecule type" value="Genomic_DNA"/>
</dbReference>
<name>A0A1F7UXL8_9BACT</name>
<reference evidence="1 2" key="1">
    <citation type="journal article" date="2016" name="Nat. Commun.">
        <title>Thousands of microbial genomes shed light on interconnected biogeochemical processes in an aquifer system.</title>
        <authorList>
            <person name="Anantharaman K."/>
            <person name="Brown C.T."/>
            <person name="Hug L.A."/>
            <person name="Sharon I."/>
            <person name="Castelle C.J."/>
            <person name="Probst A.J."/>
            <person name="Thomas B.C."/>
            <person name="Singh A."/>
            <person name="Wilkins M.J."/>
            <person name="Karaoz U."/>
            <person name="Brodie E.L."/>
            <person name="Williams K.H."/>
            <person name="Hubbard S.S."/>
            <person name="Banfield J.F."/>
        </authorList>
    </citation>
    <scope>NUCLEOTIDE SEQUENCE [LARGE SCALE GENOMIC DNA]</scope>
</reference>
<dbReference type="SUPFAM" id="SSF53335">
    <property type="entry name" value="S-adenosyl-L-methionine-dependent methyltransferases"/>
    <property type="match status" value="1"/>
</dbReference>
<dbReference type="Gene3D" id="3.40.50.150">
    <property type="entry name" value="Vaccinia Virus protein VP39"/>
    <property type="match status" value="1"/>
</dbReference>
<accession>A0A1F7UXL8</accession>
<dbReference type="Gene3D" id="2.20.130.10">
    <property type="entry name" value="CAC2371-like domains"/>
    <property type="match status" value="1"/>
</dbReference>
<dbReference type="CDD" id="cd02440">
    <property type="entry name" value="AdoMet_MTases"/>
    <property type="match status" value="1"/>
</dbReference>
<proteinExistence type="predicted"/>
<comment type="caution">
    <text evidence="1">The sequence shown here is derived from an EMBL/GenBank/DDBJ whole genome shotgun (WGS) entry which is preliminary data.</text>
</comment>
<dbReference type="Proteomes" id="UP000176846">
    <property type="component" value="Unassembled WGS sequence"/>
</dbReference>
<organism evidence="1 2">
    <name type="scientific">Candidatus Uhrbacteria bacterium RIFCSPLOWO2_01_FULL_47_25</name>
    <dbReference type="NCBI Taxonomy" id="1802402"/>
    <lineage>
        <taxon>Bacteria</taxon>
        <taxon>Candidatus Uhriibacteriota</taxon>
    </lineage>
</organism>
<evidence type="ECO:0008006" key="3">
    <source>
        <dbReference type="Google" id="ProtNLM"/>
    </source>
</evidence>
<protein>
    <recommendedName>
        <fullName evidence="3">Methyltransferase domain-containing protein</fullName>
    </recommendedName>
</protein>
<evidence type="ECO:0000313" key="1">
    <source>
        <dbReference type="EMBL" id="OGL82468.1"/>
    </source>
</evidence>
<dbReference type="InterPro" id="IPR029063">
    <property type="entry name" value="SAM-dependent_MTases_sf"/>
</dbReference>